<evidence type="ECO:0000256" key="7">
    <source>
        <dbReference type="ARBA" id="ARBA00023004"/>
    </source>
</evidence>
<protein>
    <submittedName>
        <fullName evidence="11">C-type cytochrome</fullName>
    </submittedName>
</protein>
<evidence type="ECO:0000256" key="6">
    <source>
        <dbReference type="ARBA" id="ARBA00023002"/>
    </source>
</evidence>
<gene>
    <name evidence="11" type="ORF">IM787_11720</name>
</gene>
<dbReference type="InterPro" id="IPR004852">
    <property type="entry name" value="Di-haem_cyt_c_peroxidsae"/>
</dbReference>
<comment type="caution">
    <text evidence="11">The sequence shown here is derived from an EMBL/GenBank/DDBJ whole genome shotgun (WGS) entry which is preliminary data.</text>
</comment>
<accession>A0ABR9S3Y3</accession>
<dbReference type="Proteomes" id="UP000806285">
    <property type="component" value="Unassembled WGS sequence"/>
</dbReference>
<keyword evidence="7 8" id="KW-0408">Iron</keyword>
<evidence type="ECO:0000313" key="12">
    <source>
        <dbReference type="Proteomes" id="UP000806285"/>
    </source>
</evidence>
<evidence type="ECO:0000313" key="11">
    <source>
        <dbReference type="EMBL" id="MBE7368216.1"/>
    </source>
</evidence>
<evidence type="ECO:0000256" key="9">
    <source>
        <dbReference type="SAM" id="SignalP"/>
    </source>
</evidence>
<evidence type="ECO:0000256" key="4">
    <source>
        <dbReference type="ARBA" id="ARBA00022729"/>
    </source>
</evidence>
<evidence type="ECO:0000256" key="5">
    <source>
        <dbReference type="ARBA" id="ARBA00022764"/>
    </source>
</evidence>
<name>A0ABR9S3Y3_9BURK</name>
<keyword evidence="4 9" id="KW-0732">Signal</keyword>
<evidence type="ECO:0000259" key="10">
    <source>
        <dbReference type="PROSITE" id="PS51007"/>
    </source>
</evidence>
<dbReference type="Gene3D" id="1.10.760.10">
    <property type="entry name" value="Cytochrome c-like domain"/>
    <property type="match status" value="2"/>
</dbReference>
<organism evidence="11 12">
    <name type="scientific">Ramlibacter pallidus</name>
    <dbReference type="NCBI Taxonomy" id="2780087"/>
    <lineage>
        <taxon>Bacteria</taxon>
        <taxon>Pseudomonadati</taxon>
        <taxon>Pseudomonadota</taxon>
        <taxon>Betaproteobacteria</taxon>
        <taxon>Burkholderiales</taxon>
        <taxon>Comamonadaceae</taxon>
        <taxon>Ramlibacter</taxon>
    </lineage>
</organism>
<dbReference type="RefSeq" id="WP_193676821.1">
    <property type="nucleotide sequence ID" value="NZ_JADDIV010000003.1"/>
</dbReference>
<evidence type="ECO:0000256" key="3">
    <source>
        <dbReference type="ARBA" id="ARBA00022723"/>
    </source>
</evidence>
<keyword evidence="2 8" id="KW-0349">Heme</keyword>
<dbReference type="InterPro" id="IPR009056">
    <property type="entry name" value="Cyt_c-like_dom"/>
</dbReference>
<dbReference type="EMBL" id="JADDIV010000003">
    <property type="protein sequence ID" value="MBE7368216.1"/>
    <property type="molecule type" value="Genomic_DNA"/>
</dbReference>
<feature type="domain" description="Cytochrome c" evidence="10">
    <location>
        <begin position="199"/>
        <end position="323"/>
    </location>
</feature>
<keyword evidence="5" id="KW-0574">Periplasm</keyword>
<dbReference type="PANTHER" id="PTHR30600">
    <property type="entry name" value="CYTOCHROME C PEROXIDASE-RELATED"/>
    <property type="match status" value="1"/>
</dbReference>
<dbReference type="InterPro" id="IPR026259">
    <property type="entry name" value="MauG/Cytc_peroxidase"/>
</dbReference>
<evidence type="ECO:0000256" key="8">
    <source>
        <dbReference type="PROSITE-ProRule" id="PRU00433"/>
    </source>
</evidence>
<feature type="signal peptide" evidence="9">
    <location>
        <begin position="1"/>
        <end position="24"/>
    </location>
</feature>
<evidence type="ECO:0000256" key="1">
    <source>
        <dbReference type="ARBA" id="ARBA00004418"/>
    </source>
</evidence>
<dbReference type="InterPro" id="IPR036909">
    <property type="entry name" value="Cyt_c-like_dom_sf"/>
</dbReference>
<dbReference type="Pfam" id="PF03150">
    <property type="entry name" value="CCP_MauG"/>
    <property type="match status" value="1"/>
</dbReference>
<sequence length="333" mass="35678">MFSKRILSAAVLVAAGGAALLVHAQGTARNEPILPLPDAVTDVEPAKVKLGGKLFADPRFSADGSVSCQSCHLPHAGGADPRRHSVSAFGKVRPLNSPTIFNVRYNTVGLNWTGRTKDLDAQIKGSVGNADTMAHDWGKVIQVLAQDQAIASEFKAAFGGDNPVNQANASEAIVAFEKSLVTPSRFDDWLKGKDSAITAQEKAGYEKFKAYGCVACHNGINVGGNSFMKMGLTGNYFADREKKGRGAEVDVDKGKFAVSKKEEDMYVFRVPSLRNVALTAPYFHDGAVPTLDEAIDLMGRFQLGREIPPADRQDIAAFLNALGGKQLEQSAKR</sequence>
<dbReference type="SUPFAM" id="SSF46626">
    <property type="entry name" value="Cytochrome c"/>
    <property type="match status" value="2"/>
</dbReference>
<feature type="chain" id="PRO_5047524885" evidence="9">
    <location>
        <begin position="25"/>
        <end position="333"/>
    </location>
</feature>
<reference evidence="11 12" key="1">
    <citation type="submission" date="2020-10" db="EMBL/GenBank/DDBJ databases">
        <title>Ramlibacter sp. HM2 16S ribosomal RNA gene Genome sequencing and assembly.</title>
        <authorList>
            <person name="Kang M."/>
        </authorList>
    </citation>
    <scope>NUCLEOTIDE SEQUENCE [LARGE SCALE GENOMIC DNA]</scope>
    <source>
        <strain evidence="11 12">HM2</strain>
    </source>
</reference>
<dbReference type="InterPro" id="IPR051395">
    <property type="entry name" value="Cytochrome_c_Peroxidase/MauG"/>
</dbReference>
<keyword evidence="6" id="KW-0560">Oxidoreductase</keyword>
<dbReference type="PROSITE" id="PS51007">
    <property type="entry name" value="CYTC"/>
    <property type="match status" value="1"/>
</dbReference>
<comment type="subcellular location">
    <subcellularLocation>
        <location evidence="1">Periplasm</location>
    </subcellularLocation>
</comment>
<dbReference type="PIRSF" id="PIRSF000294">
    <property type="entry name" value="Cytochrome-c_peroxidase"/>
    <property type="match status" value="1"/>
</dbReference>
<keyword evidence="3 8" id="KW-0479">Metal-binding</keyword>
<proteinExistence type="predicted"/>
<keyword evidence="12" id="KW-1185">Reference proteome</keyword>
<evidence type="ECO:0000256" key="2">
    <source>
        <dbReference type="ARBA" id="ARBA00022617"/>
    </source>
</evidence>
<dbReference type="PANTHER" id="PTHR30600:SF7">
    <property type="entry name" value="CYTOCHROME C PEROXIDASE-RELATED"/>
    <property type="match status" value="1"/>
</dbReference>